<keyword evidence="2" id="KW-1185">Reference proteome</keyword>
<evidence type="ECO:0000313" key="2">
    <source>
        <dbReference type="Proteomes" id="UP001165960"/>
    </source>
</evidence>
<reference evidence="1" key="1">
    <citation type="submission" date="2022-04" db="EMBL/GenBank/DDBJ databases">
        <title>Genome of the entomopathogenic fungus Entomophthora muscae.</title>
        <authorList>
            <person name="Elya C."/>
            <person name="Lovett B.R."/>
            <person name="Lee E."/>
            <person name="Macias A.M."/>
            <person name="Hajek A.E."/>
            <person name="De Bivort B.L."/>
            <person name="Kasson M.T."/>
            <person name="De Fine Licht H.H."/>
            <person name="Stajich J.E."/>
        </authorList>
    </citation>
    <scope>NUCLEOTIDE SEQUENCE</scope>
    <source>
        <strain evidence="1">Berkeley</strain>
    </source>
</reference>
<proteinExistence type="predicted"/>
<dbReference type="EMBL" id="QTSX02003639">
    <property type="protein sequence ID" value="KAJ9069324.1"/>
    <property type="molecule type" value="Genomic_DNA"/>
</dbReference>
<gene>
    <name evidence="1" type="ORF">DSO57_1019592</name>
</gene>
<evidence type="ECO:0000313" key="1">
    <source>
        <dbReference type="EMBL" id="KAJ9069324.1"/>
    </source>
</evidence>
<accession>A0ACC2T3R7</accession>
<dbReference type="Proteomes" id="UP001165960">
    <property type="component" value="Unassembled WGS sequence"/>
</dbReference>
<sequence>MMKLILLSVVQGLGINGGGCAVTGSRVLALGGFVDSSLEMPNRKVYYLEMDSPIELDSTGAGPWREAGELEEALGFGPTLTTKEDGSVFAYGGSLQQGSTTLKILDQDINLHSIGDVKTASRTAITGASMVQNDLIPTEYIVYGGLVIGPDGNEELGNARAFDSVRSRWVDENKDGPLNSGHVTAVFKGVMYVIGSHTKETIDAYNIRSSEWYKVPTKGSPPPDLTNTSSFQNSSHVFIAGAAPSSIYVLDLISMAWSNHHISGFPAVQGGCLAYRSGYLIHAFGTIDSTLNQATSLVDTKTWRLSHIADLRSTPSSISGTVIISLFIGCFGFLLLVALLVSLIIYYKRRSPNPRYSVGIAPPKLLTEHIWIELPSPASELEMTLINPYSSYYDDATLKARAMSMLQIPQAHQR</sequence>
<organism evidence="1 2">
    <name type="scientific">Entomophthora muscae</name>
    <dbReference type="NCBI Taxonomy" id="34485"/>
    <lineage>
        <taxon>Eukaryota</taxon>
        <taxon>Fungi</taxon>
        <taxon>Fungi incertae sedis</taxon>
        <taxon>Zoopagomycota</taxon>
        <taxon>Entomophthoromycotina</taxon>
        <taxon>Entomophthoromycetes</taxon>
        <taxon>Entomophthorales</taxon>
        <taxon>Entomophthoraceae</taxon>
        <taxon>Entomophthora</taxon>
    </lineage>
</organism>
<protein>
    <submittedName>
        <fullName evidence="1">Uncharacterized protein</fullName>
    </submittedName>
</protein>
<comment type="caution">
    <text evidence="1">The sequence shown here is derived from an EMBL/GenBank/DDBJ whole genome shotgun (WGS) entry which is preliminary data.</text>
</comment>
<name>A0ACC2T3R7_9FUNG</name>